<gene>
    <name evidence="2" type="ORF">X975_09829</name>
</gene>
<dbReference type="PANTHER" id="PTHR12771">
    <property type="entry name" value="ENGULFMENT AND CELL MOTILITY"/>
    <property type="match status" value="1"/>
</dbReference>
<dbReference type="AlphaFoldDB" id="A0A087UPY6"/>
<dbReference type="EMBL" id="KK120940">
    <property type="protein sequence ID" value="KFM79425.1"/>
    <property type="molecule type" value="Genomic_DNA"/>
</dbReference>
<dbReference type="PANTHER" id="PTHR12771:SF2">
    <property type="entry name" value="ELMO DOMAIN-CONTAINING PROTEIN 3"/>
    <property type="match status" value="1"/>
</dbReference>
<name>A0A087UPY6_STEMI</name>
<dbReference type="OMA" id="FCAMSIN"/>
<dbReference type="OrthoDB" id="67155at2759"/>
<reference evidence="2 3" key="1">
    <citation type="submission" date="2013-11" db="EMBL/GenBank/DDBJ databases">
        <title>Genome sequencing of Stegodyphus mimosarum.</title>
        <authorList>
            <person name="Bechsgaard J."/>
        </authorList>
    </citation>
    <scope>NUCLEOTIDE SEQUENCE [LARGE SCALE GENOMIC DNA]</scope>
</reference>
<sequence>MRVLQTLYKSLTGAEKDCPRYGKHWEDVGFQGIDPGTDLRGVGFLGLIHLLSLILNPATTELAKEISTVSKTEKQNFPFCTMGINITRIVLETMREEVLNREINRKMDVFQVTNDFYAGVFLHLHFIWCEQNKTIMDSGYVIKDLNTFAKKHSTVIFRELFSYIKEKKIPTKKSDAVVDFSNIGDIAGFVQT</sequence>
<evidence type="ECO:0000259" key="1">
    <source>
        <dbReference type="PROSITE" id="PS51335"/>
    </source>
</evidence>
<dbReference type="PROSITE" id="PS51335">
    <property type="entry name" value="ELMO"/>
    <property type="match status" value="1"/>
</dbReference>
<evidence type="ECO:0000313" key="2">
    <source>
        <dbReference type="EMBL" id="KFM79425.1"/>
    </source>
</evidence>
<accession>A0A087UPY6</accession>
<evidence type="ECO:0000313" key="3">
    <source>
        <dbReference type="Proteomes" id="UP000054359"/>
    </source>
</evidence>
<proteinExistence type="predicted"/>
<feature type="non-terminal residue" evidence="2">
    <location>
        <position position="192"/>
    </location>
</feature>
<organism evidence="2 3">
    <name type="scientific">Stegodyphus mimosarum</name>
    <name type="common">African social velvet spider</name>
    <dbReference type="NCBI Taxonomy" id="407821"/>
    <lineage>
        <taxon>Eukaryota</taxon>
        <taxon>Metazoa</taxon>
        <taxon>Ecdysozoa</taxon>
        <taxon>Arthropoda</taxon>
        <taxon>Chelicerata</taxon>
        <taxon>Arachnida</taxon>
        <taxon>Araneae</taxon>
        <taxon>Araneomorphae</taxon>
        <taxon>Entelegynae</taxon>
        <taxon>Eresoidea</taxon>
        <taxon>Eresidae</taxon>
        <taxon>Stegodyphus</taxon>
    </lineage>
</organism>
<dbReference type="Proteomes" id="UP000054359">
    <property type="component" value="Unassembled WGS sequence"/>
</dbReference>
<dbReference type="Pfam" id="PF04727">
    <property type="entry name" value="ELMO_CED12"/>
    <property type="match status" value="1"/>
</dbReference>
<feature type="domain" description="ELMO" evidence="1">
    <location>
        <begin position="1"/>
        <end position="153"/>
    </location>
</feature>
<keyword evidence="3" id="KW-1185">Reference proteome</keyword>
<dbReference type="InterPro" id="IPR050868">
    <property type="entry name" value="ELMO_domain-containing"/>
</dbReference>
<protein>
    <submittedName>
        <fullName evidence="2">ELMO domain-containing protein 3</fullName>
    </submittedName>
</protein>
<dbReference type="InterPro" id="IPR006816">
    <property type="entry name" value="ELMO_dom"/>
</dbReference>